<sequence>MKKDVDIGIGMAARKLAPPRRRVIVQMNDDRLVPPMTIIFGRSRLPRKREQLF</sequence>
<dbReference type="KEGG" id="otd:J1M35_13735"/>
<proteinExistence type="predicted"/>
<keyword evidence="2" id="KW-1185">Reference proteome</keyword>
<dbReference type="AlphaFoldDB" id="A0A975CCZ4"/>
<evidence type="ECO:0000313" key="1">
    <source>
        <dbReference type="EMBL" id="QTD44183.1"/>
    </source>
</evidence>
<organism evidence="1 2">
    <name type="scientific">Ottowia testudinis</name>
    <dbReference type="NCBI Taxonomy" id="2816950"/>
    <lineage>
        <taxon>Bacteria</taxon>
        <taxon>Pseudomonadati</taxon>
        <taxon>Pseudomonadota</taxon>
        <taxon>Betaproteobacteria</taxon>
        <taxon>Burkholderiales</taxon>
        <taxon>Comamonadaceae</taxon>
        <taxon>Ottowia</taxon>
    </lineage>
</organism>
<gene>
    <name evidence="1" type="ORF">J1M35_13735</name>
</gene>
<name>A0A975CCZ4_9BURK</name>
<reference evidence="1" key="1">
    <citation type="submission" date="2021-03" db="EMBL/GenBank/DDBJ databases">
        <title>Ottowia sp. 27C isolated from the cloaca of a Giant Asian pond turtle (Heosemys grandis).</title>
        <authorList>
            <person name="Spergser J."/>
            <person name="Busse H.-J."/>
        </authorList>
    </citation>
    <scope>NUCLEOTIDE SEQUENCE</scope>
    <source>
        <strain evidence="1">27C</strain>
    </source>
</reference>
<evidence type="ECO:0000313" key="2">
    <source>
        <dbReference type="Proteomes" id="UP000663903"/>
    </source>
</evidence>
<dbReference type="EMBL" id="CP071796">
    <property type="protein sequence ID" value="QTD44183.1"/>
    <property type="molecule type" value="Genomic_DNA"/>
</dbReference>
<dbReference type="Proteomes" id="UP000663903">
    <property type="component" value="Chromosome"/>
</dbReference>
<dbReference type="RefSeq" id="WP_208007712.1">
    <property type="nucleotide sequence ID" value="NZ_CP071796.1"/>
</dbReference>
<accession>A0A975CCZ4</accession>
<protein>
    <submittedName>
        <fullName evidence="1">Uncharacterized protein</fullName>
    </submittedName>
</protein>